<evidence type="ECO:0000313" key="2">
    <source>
        <dbReference type="Proteomes" id="UP000070058"/>
    </source>
</evidence>
<evidence type="ECO:0000313" key="1">
    <source>
        <dbReference type="EMBL" id="KXU34401.1"/>
    </source>
</evidence>
<dbReference type="Gene3D" id="3.40.50.1820">
    <property type="entry name" value="alpha/beta hydrolase"/>
    <property type="match status" value="1"/>
</dbReference>
<name>A0A139SIQ6_9BACT</name>
<sequence length="367" mass="39827">MDYTTLNNGLKTPLLGTLLACTAHIAAAEPLQIQDQGSFSVGGRIVTAPGRFDPIAHGAYRPGSQESAGQTLHGDHAYVFYQVPVNARRLPLVMWHGYGQSGQTWETTPDGREGFQTLFLRRRYPVYLIDQPRRGRAAKSTASGQLAAAPDEQLWFGIFRLGIWPTLYDGVQFSPEPAALEQFFRQSVPDTAAIDLEANIAATTAPFARIGPGILVTHSHSGGMGWASAMRSENIRAIISFEPGSNFPFPEAELPTPVPHIGGLAQGIAVPDADFAALTRIPILIYYGDNIPAAPTPENPGQDQWRALLAIARQWAATVNRHGGDVTLVHLPDIGLHGNTHFPMSDLNNREVADHMARFLKTKGLSD</sequence>
<dbReference type="OrthoDB" id="256394at2"/>
<dbReference type="GO" id="GO:0016787">
    <property type="term" value="F:hydrolase activity"/>
    <property type="evidence" value="ECO:0007669"/>
    <property type="project" value="UniProtKB-KW"/>
</dbReference>
<dbReference type="CDD" id="cd12810">
    <property type="entry name" value="Esterase_713_like-3"/>
    <property type="match status" value="1"/>
</dbReference>
<accession>A0A139SIQ6</accession>
<dbReference type="EMBL" id="LSZQ01000064">
    <property type="protein sequence ID" value="KXU34401.1"/>
    <property type="molecule type" value="Genomic_DNA"/>
</dbReference>
<dbReference type="RefSeq" id="WP_068631193.1">
    <property type="nucleotide sequence ID" value="NZ_LSZQ01000064.1"/>
</dbReference>
<keyword evidence="1" id="KW-0378">Hydrolase</keyword>
<dbReference type="AlphaFoldDB" id="A0A139SIQ6"/>
<reference evidence="2" key="1">
    <citation type="submission" date="2016-02" db="EMBL/GenBank/DDBJ databases">
        <authorList>
            <person name="Sanders J.G."/>
            <person name="Lin J.Y."/>
            <person name="Wertz J.T."/>
            <person name="Russell J.A."/>
            <person name="Moreau C.S."/>
            <person name="Powell S."/>
        </authorList>
    </citation>
    <scope>NUCLEOTIDE SEQUENCE [LARGE SCALE GENOMIC DNA]</scope>
    <source>
        <strain evidence="2">CAG34</strain>
    </source>
</reference>
<gene>
    <name evidence="1" type="ORF">AXK11_08435</name>
</gene>
<dbReference type="SUPFAM" id="SSF53474">
    <property type="entry name" value="alpha/beta-Hydrolases"/>
    <property type="match status" value="1"/>
</dbReference>
<dbReference type="STRING" id="1548207.AXK11_08435"/>
<keyword evidence="2" id="KW-1185">Reference proteome</keyword>
<proteinExistence type="predicted"/>
<dbReference type="Proteomes" id="UP000070058">
    <property type="component" value="Unassembled WGS sequence"/>
</dbReference>
<dbReference type="InterPro" id="IPR050228">
    <property type="entry name" value="Carboxylesterase_BioH"/>
</dbReference>
<protein>
    <submittedName>
        <fullName evidence="1">Alpha/beta hydrolase</fullName>
    </submittedName>
</protein>
<dbReference type="PANTHER" id="PTHR43194">
    <property type="entry name" value="HYDROLASE ALPHA/BETA FOLD FAMILY"/>
    <property type="match status" value="1"/>
</dbReference>
<dbReference type="InterPro" id="IPR029058">
    <property type="entry name" value="AB_hydrolase_fold"/>
</dbReference>
<comment type="caution">
    <text evidence="1">The sequence shown here is derived from an EMBL/GenBank/DDBJ whole genome shotgun (WGS) entry which is preliminary data.</text>
</comment>
<organism evidence="1 2">
    <name type="scientific">Cephaloticoccus primus</name>
    <dbReference type="NCBI Taxonomy" id="1548207"/>
    <lineage>
        <taxon>Bacteria</taxon>
        <taxon>Pseudomonadati</taxon>
        <taxon>Verrucomicrobiota</taxon>
        <taxon>Opitutia</taxon>
        <taxon>Opitutales</taxon>
        <taxon>Opitutaceae</taxon>
        <taxon>Cephaloticoccus</taxon>
    </lineage>
</organism>
<dbReference type="PANTHER" id="PTHR43194:SF2">
    <property type="entry name" value="PEROXISOMAL MEMBRANE PROTEIN LPX1"/>
    <property type="match status" value="1"/>
</dbReference>